<name>A0A1G5J0D0_9RHOB</name>
<dbReference type="Gene3D" id="3.30.70.1520">
    <property type="entry name" value="Heterotetrameric sarcosine oxidase"/>
    <property type="match status" value="1"/>
</dbReference>
<accession>A0A1G5J0D0</accession>
<dbReference type="Pfam" id="PF04268">
    <property type="entry name" value="SoxG"/>
    <property type="match status" value="1"/>
</dbReference>
<dbReference type="RefSeq" id="WP_090746131.1">
    <property type="nucleotide sequence ID" value="NZ_FMVT01000010.1"/>
</dbReference>
<dbReference type="InterPro" id="IPR027266">
    <property type="entry name" value="TrmE/GcvT-like"/>
</dbReference>
<dbReference type="AlphaFoldDB" id="A0A1G5J0D0"/>
<dbReference type="SUPFAM" id="SSF103025">
    <property type="entry name" value="Folate-binding domain"/>
    <property type="match status" value="1"/>
</dbReference>
<keyword evidence="2" id="KW-1185">Reference proteome</keyword>
<dbReference type="STRING" id="336292.SAMN05660710_02921"/>
<protein>
    <submittedName>
        <fullName evidence="1">Sarcosine oxidase subunit gamma</fullName>
    </submittedName>
</protein>
<organism evidence="1 2">
    <name type="scientific">Paracoccus tibetensis</name>
    <dbReference type="NCBI Taxonomy" id="336292"/>
    <lineage>
        <taxon>Bacteria</taxon>
        <taxon>Pseudomonadati</taxon>
        <taxon>Pseudomonadota</taxon>
        <taxon>Alphaproteobacteria</taxon>
        <taxon>Rhodobacterales</taxon>
        <taxon>Paracoccaceae</taxon>
        <taxon>Paracoccus</taxon>
    </lineage>
</organism>
<sequence>MAETLATIARIPGLGMLTIRADLARAGEALAEAAGLGLPDTTQITTDGSRSLGWMSPDELLLILPEAELPEAHEALTQALMGEHGLVVDVSDARAVFDVTGPHAADVIAKLAPVDAAHLPEGHLRRTRMAQTAAAIWRIQGGFRVIGFRSTADYLGLILTNAALPGSTLAPR</sequence>
<dbReference type="InterPro" id="IPR007375">
    <property type="entry name" value="SoxG"/>
</dbReference>
<dbReference type="OrthoDB" id="9814782at2"/>
<dbReference type="Gene3D" id="3.30.1360.120">
    <property type="entry name" value="Probable tRNA modification gtpase trme, domain 1"/>
    <property type="match status" value="1"/>
</dbReference>
<evidence type="ECO:0000313" key="2">
    <source>
        <dbReference type="Proteomes" id="UP000199502"/>
    </source>
</evidence>
<dbReference type="EMBL" id="FMVT01000010">
    <property type="protein sequence ID" value="SCY81823.1"/>
    <property type="molecule type" value="Genomic_DNA"/>
</dbReference>
<evidence type="ECO:0000313" key="1">
    <source>
        <dbReference type="EMBL" id="SCY81823.1"/>
    </source>
</evidence>
<gene>
    <name evidence="1" type="ORF">SAMN05660710_02921</name>
</gene>
<dbReference type="Proteomes" id="UP000199502">
    <property type="component" value="Unassembled WGS sequence"/>
</dbReference>
<reference evidence="1 2" key="1">
    <citation type="submission" date="2016-10" db="EMBL/GenBank/DDBJ databases">
        <authorList>
            <person name="de Groot N.N."/>
        </authorList>
    </citation>
    <scope>NUCLEOTIDE SEQUENCE [LARGE SCALE GENOMIC DNA]</scope>
    <source>
        <strain evidence="1 2">CGMCC 1.8925</strain>
    </source>
</reference>
<proteinExistence type="predicted"/>